<gene>
    <name evidence="3" type="ORF">I2501_16445</name>
</gene>
<dbReference type="Pfam" id="PF01380">
    <property type="entry name" value="SIS"/>
    <property type="match status" value="2"/>
</dbReference>
<dbReference type="GO" id="GO:1901135">
    <property type="term" value="P:carbohydrate derivative metabolic process"/>
    <property type="evidence" value="ECO:0007669"/>
    <property type="project" value="InterPro"/>
</dbReference>
<dbReference type="InterPro" id="IPR035490">
    <property type="entry name" value="GlmS/FrlB_SIS"/>
</dbReference>
<evidence type="ECO:0000256" key="1">
    <source>
        <dbReference type="ARBA" id="ARBA00022737"/>
    </source>
</evidence>
<evidence type="ECO:0000313" key="3">
    <source>
        <dbReference type="EMBL" id="MBF9069615.1"/>
    </source>
</evidence>
<sequence length="346" mass="34476">MDTEMRQQPDVLAALADRFPALTAEVARLAASLGGSGGGPGGGPLGVAFLARGSSDHAALLGRYAVELQTGLPTCLVAPSVTTAYHRAPAGFRGWLLVALSQSGRTPEIVDLARRYTAAGAAVVAVTNDGDSDLARAAALTVALDAGPERAVPATKTVTAQMLAVLAVASGLGGTDGLTHAQAATLPSAVAELLADSEGPAAAAELVARHDRLAVVGRGACYPAALESALKLQETTGLMAHGFSTADFRHGPIAVCGPDAPAVLLAGSGPADADTLDVRSALAGRGAPTVLAGTASDALLPWPALGHLGECLTATVRGQQLALATSRALSIDPDQPAGLNKVTMTS</sequence>
<dbReference type="PANTHER" id="PTHR10937">
    <property type="entry name" value="GLUCOSAMINE--FRUCTOSE-6-PHOSPHATE AMINOTRANSFERASE, ISOMERIZING"/>
    <property type="match status" value="1"/>
</dbReference>
<evidence type="ECO:0000259" key="2">
    <source>
        <dbReference type="PROSITE" id="PS51464"/>
    </source>
</evidence>
<dbReference type="AlphaFoldDB" id="A0A931BA02"/>
<evidence type="ECO:0000313" key="4">
    <source>
        <dbReference type="Proteomes" id="UP000657385"/>
    </source>
</evidence>
<organism evidence="3 4">
    <name type="scientific">Streptacidiphilus fuscans</name>
    <dbReference type="NCBI Taxonomy" id="2789292"/>
    <lineage>
        <taxon>Bacteria</taxon>
        <taxon>Bacillati</taxon>
        <taxon>Actinomycetota</taxon>
        <taxon>Actinomycetes</taxon>
        <taxon>Kitasatosporales</taxon>
        <taxon>Streptomycetaceae</taxon>
        <taxon>Streptacidiphilus</taxon>
    </lineage>
</organism>
<feature type="domain" description="SIS" evidence="2">
    <location>
        <begin position="29"/>
        <end position="178"/>
    </location>
</feature>
<dbReference type="Gene3D" id="3.40.50.10490">
    <property type="entry name" value="Glucose-6-phosphate isomerase like protein, domain 1"/>
    <property type="match status" value="2"/>
</dbReference>
<protein>
    <submittedName>
        <fullName evidence="3">SIS domain-containing protein</fullName>
    </submittedName>
</protein>
<accession>A0A931BA02</accession>
<name>A0A931BA02_9ACTN</name>
<dbReference type="CDD" id="cd05009">
    <property type="entry name" value="SIS_GlmS_GlmD_2"/>
    <property type="match status" value="1"/>
</dbReference>
<dbReference type="Proteomes" id="UP000657385">
    <property type="component" value="Unassembled WGS sequence"/>
</dbReference>
<reference evidence="3" key="1">
    <citation type="submission" date="2020-11" db="EMBL/GenBank/DDBJ databases">
        <title>Isolation and identification of active actinomycetes.</title>
        <authorList>
            <person name="Yu B."/>
        </authorList>
    </citation>
    <scope>NUCLEOTIDE SEQUENCE</scope>
    <source>
        <strain evidence="3">NEAU-YB345</strain>
    </source>
</reference>
<dbReference type="SUPFAM" id="SSF53697">
    <property type="entry name" value="SIS domain"/>
    <property type="match status" value="1"/>
</dbReference>
<proteinExistence type="predicted"/>
<feature type="domain" description="SIS" evidence="2">
    <location>
        <begin position="203"/>
        <end position="336"/>
    </location>
</feature>
<keyword evidence="1" id="KW-0677">Repeat</keyword>
<dbReference type="PANTHER" id="PTHR10937:SF8">
    <property type="entry name" value="AMINOTRANSFERASE-RELATED"/>
    <property type="match status" value="1"/>
</dbReference>
<dbReference type="PROSITE" id="PS51464">
    <property type="entry name" value="SIS"/>
    <property type="match status" value="2"/>
</dbReference>
<dbReference type="InterPro" id="IPR035466">
    <property type="entry name" value="GlmS/AgaS_SIS"/>
</dbReference>
<comment type="caution">
    <text evidence="3">The sequence shown here is derived from an EMBL/GenBank/DDBJ whole genome shotgun (WGS) entry which is preliminary data.</text>
</comment>
<dbReference type="GO" id="GO:0097367">
    <property type="term" value="F:carbohydrate derivative binding"/>
    <property type="evidence" value="ECO:0007669"/>
    <property type="project" value="InterPro"/>
</dbReference>
<dbReference type="CDD" id="cd05008">
    <property type="entry name" value="SIS_GlmS_GlmD_1"/>
    <property type="match status" value="1"/>
</dbReference>
<dbReference type="InterPro" id="IPR001347">
    <property type="entry name" value="SIS_dom"/>
</dbReference>
<dbReference type="EMBL" id="JADPRT010000006">
    <property type="protein sequence ID" value="MBF9069615.1"/>
    <property type="molecule type" value="Genomic_DNA"/>
</dbReference>
<dbReference type="InterPro" id="IPR046348">
    <property type="entry name" value="SIS_dom_sf"/>
</dbReference>
<keyword evidence="4" id="KW-1185">Reference proteome</keyword>